<dbReference type="OrthoDB" id="442863at2759"/>
<feature type="region of interest" description="Disordered" evidence="4">
    <location>
        <begin position="392"/>
        <end position="420"/>
    </location>
</feature>
<evidence type="ECO:0008006" key="10">
    <source>
        <dbReference type="Google" id="ProtNLM"/>
    </source>
</evidence>
<evidence type="ECO:0000259" key="7">
    <source>
        <dbReference type="Pfam" id="PF22770"/>
    </source>
</evidence>
<dbReference type="InterPro" id="IPR012590">
    <property type="entry name" value="POPLD_dom"/>
</dbReference>
<organism evidence="8 9">
    <name type="scientific">Jaapia argillacea MUCL 33604</name>
    <dbReference type="NCBI Taxonomy" id="933084"/>
    <lineage>
        <taxon>Eukaryota</taxon>
        <taxon>Fungi</taxon>
        <taxon>Dikarya</taxon>
        <taxon>Basidiomycota</taxon>
        <taxon>Agaricomycotina</taxon>
        <taxon>Agaricomycetes</taxon>
        <taxon>Agaricomycetidae</taxon>
        <taxon>Jaapiales</taxon>
        <taxon>Jaapiaceae</taxon>
        <taxon>Jaapia</taxon>
    </lineage>
</organism>
<feature type="domain" description="Pop1 N-terminal" evidence="5">
    <location>
        <begin position="97"/>
        <end position="163"/>
    </location>
</feature>
<evidence type="ECO:0000259" key="6">
    <source>
        <dbReference type="Pfam" id="PF08170"/>
    </source>
</evidence>
<reference evidence="9" key="1">
    <citation type="journal article" date="2014" name="Proc. Natl. Acad. Sci. U.S.A.">
        <title>Extensive sampling of basidiomycete genomes demonstrates inadequacy of the white-rot/brown-rot paradigm for wood decay fungi.</title>
        <authorList>
            <person name="Riley R."/>
            <person name="Salamov A.A."/>
            <person name="Brown D.W."/>
            <person name="Nagy L.G."/>
            <person name="Floudas D."/>
            <person name="Held B.W."/>
            <person name="Levasseur A."/>
            <person name="Lombard V."/>
            <person name="Morin E."/>
            <person name="Otillar R."/>
            <person name="Lindquist E.A."/>
            <person name="Sun H."/>
            <person name="LaButti K.M."/>
            <person name="Schmutz J."/>
            <person name="Jabbour D."/>
            <person name="Luo H."/>
            <person name="Baker S.E."/>
            <person name="Pisabarro A.G."/>
            <person name="Walton J.D."/>
            <person name="Blanchette R.A."/>
            <person name="Henrissat B."/>
            <person name="Martin F."/>
            <person name="Cullen D."/>
            <person name="Hibbett D.S."/>
            <person name="Grigoriev I.V."/>
        </authorList>
    </citation>
    <scope>NUCLEOTIDE SEQUENCE [LARGE SCALE GENOMIC DNA]</scope>
    <source>
        <strain evidence="9">MUCL 33604</strain>
    </source>
</reference>
<keyword evidence="3" id="KW-0539">Nucleus</keyword>
<dbReference type="Pfam" id="PF22770">
    <property type="entry name" value="POP1_C"/>
    <property type="match status" value="1"/>
</dbReference>
<evidence type="ECO:0000256" key="4">
    <source>
        <dbReference type="SAM" id="MobiDB-lite"/>
    </source>
</evidence>
<dbReference type="Pfam" id="PF06978">
    <property type="entry name" value="POP1_N"/>
    <property type="match status" value="2"/>
</dbReference>
<feature type="domain" description="Pop1 N-terminal" evidence="5">
    <location>
        <begin position="13"/>
        <end position="94"/>
    </location>
</feature>
<dbReference type="GO" id="GO:0000172">
    <property type="term" value="C:ribonuclease MRP complex"/>
    <property type="evidence" value="ECO:0007669"/>
    <property type="project" value="InterPro"/>
</dbReference>
<sequence>MAGLPATIDVEKFAEARAFEINAMQEAMKAVNTAKTTRVWQELPRHLRRRAASHNIRRVPVRLRDKARAEMDPARRKALGRSKPKLGKAKRVSRTETLLKRQKDKTWLETHIWHAKRMHMETKWGYRLAITPTEKSFRPSHRAATHSSILHDASYQSLIQLSGPQDLLKRMLEGCCDPQGVGPGAKRYLTGARVLETHFYEYEKYPFDLIAPITVMAQEAPNLQGKEQDGNPHRTIWIRSHPAVFDQLFATLQTAASATLDAHKKKRGEEPEVSIELADLREHVNVFEIMGPRSSQVIKGVLKVVKEEKREEVKKFLSSLEGLRSAGSVPRGMVVGFTVHDPRLSFPPKNAKVKVDGNNLPSLSQSNITLPSSTLAQSDIWEEDIRNGLKKPRFKKQDIDERKSKNLVPGTPLNPTDKDNRVPILLIQRSLEPSSPILSTSTANPHHGPSDTQGLHGWTLILPAGWSMPFFTSLTHTGTRPAGLRERYTQHFEAGLPFFPKDYVTTTAGRLEEEEKGTEEKEKWERKPKAKRVNFGSEVEVWKGDWERLLGLREVRGEGDVGDNEFVAAQREQEDTTMDVEANVSKLLVPSAGLLAEINRLRAKRDMNPLGVEVSAQDLWKSALVMVRVIPCRRGSPEDLAILYGVDDEERRKWVKVEEVRNGSRMAMDEEGDDEVELSKSIPSSYAIIGRVTSGNFSLARGKGHAIGAIPIVKLFQLQEQAQRLQVTPELFVKVRDRKDTTCRAAFLEVLNM</sequence>
<dbReference type="InterPro" id="IPR039182">
    <property type="entry name" value="Pop1"/>
</dbReference>
<dbReference type="Pfam" id="PF08170">
    <property type="entry name" value="POPLD"/>
    <property type="match status" value="1"/>
</dbReference>
<keyword evidence="9" id="KW-1185">Reference proteome</keyword>
<proteinExistence type="predicted"/>
<feature type="domain" description="POP1 C-terminal" evidence="7">
    <location>
        <begin position="664"/>
        <end position="751"/>
    </location>
</feature>
<dbReference type="InterPro" id="IPR055079">
    <property type="entry name" value="POP1_C"/>
</dbReference>
<evidence type="ECO:0000256" key="3">
    <source>
        <dbReference type="ARBA" id="ARBA00023242"/>
    </source>
</evidence>
<evidence type="ECO:0000313" key="9">
    <source>
        <dbReference type="Proteomes" id="UP000027265"/>
    </source>
</evidence>
<dbReference type="STRING" id="933084.A0A067Q5Q3"/>
<dbReference type="GO" id="GO:0005655">
    <property type="term" value="C:nucleolar ribonuclease P complex"/>
    <property type="evidence" value="ECO:0007669"/>
    <property type="project" value="InterPro"/>
</dbReference>
<feature type="domain" description="POPLD" evidence="6">
    <location>
        <begin position="457"/>
        <end position="536"/>
    </location>
</feature>
<evidence type="ECO:0000259" key="5">
    <source>
        <dbReference type="Pfam" id="PF06978"/>
    </source>
</evidence>
<dbReference type="InParanoid" id="A0A067Q5Q3"/>
<evidence type="ECO:0000256" key="1">
    <source>
        <dbReference type="ARBA" id="ARBA00004123"/>
    </source>
</evidence>
<accession>A0A067Q5Q3</accession>
<dbReference type="InterPro" id="IPR009723">
    <property type="entry name" value="Pop1_N"/>
</dbReference>
<dbReference type="EMBL" id="KL197711">
    <property type="protein sequence ID" value="KDQ62383.1"/>
    <property type="molecule type" value="Genomic_DNA"/>
</dbReference>
<dbReference type="Proteomes" id="UP000027265">
    <property type="component" value="Unassembled WGS sequence"/>
</dbReference>
<name>A0A067Q5Q3_9AGAM</name>
<dbReference type="HOGENOM" id="CLU_007205_2_0_1"/>
<evidence type="ECO:0000256" key="2">
    <source>
        <dbReference type="ARBA" id="ARBA00022694"/>
    </source>
</evidence>
<dbReference type="FunCoup" id="A0A067Q5Q3">
    <property type="interactions" value="442"/>
</dbReference>
<dbReference type="AlphaFoldDB" id="A0A067Q5Q3"/>
<feature type="compositionally biased region" description="Basic and acidic residues" evidence="4">
    <location>
        <begin position="395"/>
        <end position="404"/>
    </location>
</feature>
<evidence type="ECO:0000313" key="8">
    <source>
        <dbReference type="EMBL" id="KDQ62383.1"/>
    </source>
</evidence>
<comment type="subcellular location">
    <subcellularLocation>
        <location evidence="1">Nucleus</location>
    </subcellularLocation>
</comment>
<gene>
    <name evidence="8" type="ORF">JAAARDRAFT_121761</name>
</gene>
<keyword evidence="2" id="KW-0819">tRNA processing</keyword>
<dbReference type="PANTHER" id="PTHR22731">
    <property type="entry name" value="RIBONUCLEASES P/MRP PROTEIN SUBUNIT POP1"/>
    <property type="match status" value="1"/>
</dbReference>
<dbReference type="PANTHER" id="PTHR22731:SF3">
    <property type="entry name" value="RIBONUCLEASES P_MRP PROTEIN SUBUNIT POP1"/>
    <property type="match status" value="1"/>
</dbReference>
<protein>
    <recommendedName>
        <fullName evidence="10">POP1-domain-containing protein</fullName>
    </recommendedName>
</protein>
<dbReference type="GO" id="GO:0001682">
    <property type="term" value="P:tRNA 5'-leader removal"/>
    <property type="evidence" value="ECO:0007669"/>
    <property type="project" value="InterPro"/>
</dbReference>
<dbReference type="SUPFAM" id="SSF103025">
    <property type="entry name" value="Folate-binding domain"/>
    <property type="match status" value="1"/>
</dbReference>